<feature type="chain" id="PRO_5014178208" description="Secreted protein" evidence="1">
    <location>
        <begin position="20"/>
        <end position="186"/>
    </location>
</feature>
<keyword evidence="1" id="KW-0732">Signal</keyword>
<dbReference type="InParanoid" id="A0A2I2ZF79"/>
<evidence type="ECO:0000313" key="3">
    <source>
        <dbReference type="Proteomes" id="UP000001519"/>
    </source>
</evidence>
<dbReference type="Ensembl" id="ENSGGOT00000055391.1">
    <property type="protein sequence ID" value="ENSGGOP00000045929.1"/>
    <property type="gene ID" value="ENSGGOG00000036615.1"/>
</dbReference>
<protein>
    <recommendedName>
        <fullName evidence="4">Secreted protein</fullName>
    </recommendedName>
</protein>
<reference evidence="3" key="1">
    <citation type="submission" date="2011-05" db="EMBL/GenBank/DDBJ databases">
        <title>Insights into the evolution of the great apes provided by the gorilla genome.</title>
        <authorList>
            <person name="Scally A."/>
        </authorList>
    </citation>
    <scope>NUCLEOTIDE SEQUENCE [LARGE SCALE GENOMIC DNA]</scope>
</reference>
<keyword evidence="3" id="KW-1185">Reference proteome</keyword>
<proteinExistence type="predicted"/>
<sequence>MCTCSALFWLKAFSQSVQWNGPRPSPLPVCMRLWRSSWLGLANAFSQVSHLNTLGFWELKEGPAWCVCIGPTLRCVARLKAFLHTGQPWMRSRPCTSLLWCMSTAADEKARSHSRHWCARPSFSGWLPGARFPETPATWKEPEIVTFHSLGLICAVCELTHTVVIRGTFLARTRQAHTACPIIRII</sequence>
<accession>A0A2I2ZF79</accession>
<evidence type="ECO:0000313" key="2">
    <source>
        <dbReference type="Ensembl" id="ENSGGOP00000045929.1"/>
    </source>
</evidence>
<reference evidence="2" key="3">
    <citation type="submission" date="2025-08" db="UniProtKB">
        <authorList>
            <consortium name="Ensembl"/>
        </authorList>
    </citation>
    <scope>IDENTIFICATION</scope>
</reference>
<dbReference type="Proteomes" id="UP000001519">
    <property type="component" value="Chromosome 18"/>
</dbReference>
<organism evidence="2 3">
    <name type="scientific">Gorilla gorilla gorilla</name>
    <name type="common">Western lowland gorilla</name>
    <dbReference type="NCBI Taxonomy" id="9595"/>
    <lineage>
        <taxon>Eukaryota</taxon>
        <taxon>Metazoa</taxon>
        <taxon>Chordata</taxon>
        <taxon>Craniata</taxon>
        <taxon>Vertebrata</taxon>
        <taxon>Euteleostomi</taxon>
        <taxon>Mammalia</taxon>
        <taxon>Eutheria</taxon>
        <taxon>Euarchontoglires</taxon>
        <taxon>Primates</taxon>
        <taxon>Haplorrhini</taxon>
        <taxon>Catarrhini</taxon>
        <taxon>Hominidae</taxon>
        <taxon>Gorilla</taxon>
    </lineage>
</organism>
<name>A0A2I2ZF79_GORGO</name>
<dbReference type="GeneTree" id="ENSGT01030000234871"/>
<reference evidence="2" key="4">
    <citation type="submission" date="2025-09" db="UniProtKB">
        <authorList>
            <consortium name="Ensembl"/>
        </authorList>
    </citation>
    <scope>IDENTIFICATION</scope>
</reference>
<dbReference type="OMA" id="VQWNGPR"/>
<reference evidence="2 3" key="2">
    <citation type="journal article" date="2012" name="Nature">
        <title>Insights into hominid evolution from the gorilla genome sequence.</title>
        <authorList>
            <person name="Scally A."/>
            <person name="Dutheil J.Y."/>
            <person name="Hillier L.W."/>
            <person name="Jordan G.E."/>
            <person name="Goodhead I."/>
            <person name="Herrero J."/>
            <person name="Hobolth A."/>
            <person name="Lappalainen T."/>
            <person name="Mailund T."/>
            <person name="Marques-Bonet T."/>
            <person name="McCarthy S."/>
            <person name="Montgomery S.H."/>
            <person name="Schwalie P.C."/>
            <person name="Tang Y.A."/>
            <person name="Ward M.C."/>
            <person name="Xue Y."/>
            <person name="Yngvadottir B."/>
            <person name="Alkan C."/>
            <person name="Andersen L.N."/>
            <person name="Ayub Q."/>
            <person name="Ball E.V."/>
            <person name="Beal K."/>
            <person name="Bradley B.J."/>
            <person name="Chen Y."/>
            <person name="Clee C.M."/>
            <person name="Fitzgerald S."/>
            <person name="Graves T.A."/>
            <person name="Gu Y."/>
            <person name="Heath P."/>
            <person name="Heger A."/>
            <person name="Karakoc E."/>
            <person name="Kolb-Kokocinski A."/>
            <person name="Laird G.K."/>
            <person name="Lunter G."/>
            <person name="Meader S."/>
            <person name="Mort M."/>
            <person name="Mullikin J.C."/>
            <person name="Munch K."/>
            <person name="O'Connor T.D."/>
            <person name="Phillips A.D."/>
            <person name="Prado-Martinez J."/>
            <person name="Rogers A.S."/>
            <person name="Sajjadian S."/>
            <person name="Schmidt D."/>
            <person name="Shaw K."/>
            <person name="Simpson J.T."/>
            <person name="Stenson P.D."/>
            <person name="Turner D.J."/>
            <person name="Vigilant L."/>
            <person name="Vilella A.J."/>
            <person name="Whitener W."/>
            <person name="Zhu B."/>
            <person name="Cooper D.N."/>
            <person name="de Jong P."/>
            <person name="Dermitzakis E.T."/>
            <person name="Eichler E.E."/>
            <person name="Flicek P."/>
            <person name="Goldman N."/>
            <person name="Mundy N.I."/>
            <person name="Ning Z."/>
            <person name="Odom D.T."/>
            <person name="Ponting C.P."/>
            <person name="Quail M.A."/>
            <person name="Ryder O.A."/>
            <person name="Searle S.M."/>
            <person name="Warren W.C."/>
            <person name="Wilson R.K."/>
            <person name="Schierup M.H."/>
            <person name="Rogers J."/>
            <person name="Tyler-Smith C."/>
            <person name="Durbin R."/>
        </authorList>
    </citation>
    <scope>NUCLEOTIDE SEQUENCE [LARGE SCALE GENOMIC DNA]</scope>
</reference>
<evidence type="ECO:0008006" key="4">
    <source>
        <dbReference type="Google" id="ProtNLM"/>
    </source>
</evidence>
<evidence type="ECO:0000256" key="1">
    <source>
        <dbReference type="SAM" id="SignalP"/>
    </source>
</evidence>
<feature type="signal peptide" evidence="1">
    <location>
        <begin position="1"/>
        <end position="19"/>
    </location>
</feature>
<dbReference type="AlphaFoldDB" id="A0A2I2ZF79"/>
<dbReference type="EMBL" id="CABD030110276">
    <property type="status" value="NOT_ANNOTATED_CDS"/>
    <property type="molecule type" value="Genomic_DNA"/>
</dbReference>